<keyword evidence="5 10" id="KW-0201">Cytochrome c-type biogenesis</keyword>
<keyword evidence="7 10" id="KW-1133">Transmembrane helix</keyword>
<accession>A0A060HB29</accession>
<keyword evidence="3 10" id="KW-0812">Transmembrane</keyword>
<comment type="function">
    <text evidence="10">Heme chaperone required for the biogenesis of c-type cytochromes. Transiently binds heme delivered by CcmC and transfers the heme to apo-cytochromes in a process facilitated by CcmF and CcmH.</text>
</comment>
<keyword evidence="4 10" id="KW-0479">Metal-binding</keyword>
<dbReference type="GO" id="GO:0046872">
    <property type="term" value="F:metal ion binding"/>
    <property type="evidence" value="ECO:0007669"/>
    <property type="project" value="UniProtKB-KW"/>
</dbReference>
<evidence type="ECO:0000313" key="14">
    <source>
        <dbReference type="Proteomes" id="UP000027215"/>
    </source>
</evidence>
<evidence type="ECO:0000256" key="1">
    <source>
        <dbReference type="ARBA" id="ARBA00004370"/>
    </source>
</evidence>
<evidence type="ECO:0000256" key="9">
    <source>
        <dbReference type="ARBA" id="ARBA00023136"/>
    </source>
</evidence>
<keyword evidence="8 10" id="KW-0408">Iron</keyword>
<feature type="binding site" description="axial binding residue" evidence="10 11">
    <location>
        <position position="125"/>
    </location>
    <ligand>
        <name>heme</name>
        <dbReference type="ChEBI" id="CHEBI:30413"/>
    </ligand>
    <ligandPart>
        <name>Fe</name>
        <dbReference type="ChEBI" id="CHEBI:18248"/>
    </ligandPart>
</feature>
<evidence type="ECO:0000256" key="6">
    <source>
        <dbReference type="ARBA" id="ARBA00022968"/>
    </source>
</evidence>
<comment type="subcellular location">
    <subcellularLocation>
        <location evidence="10">Cell membrane</location>
        <topology evidence="10">Single-pass type II membrane protein</topology>
    </subcellularLocation>
    <subcellularLocation>
        <location evidence="1">Membrane</location>
    </subcellularLocation>
</comment>
<dbReference type="PANTHER" id="PTHR34128">
    <property type="entry name" value="CYTOCHROME C-TYPE BIOGENESIS PROTEIN CCME HOMOLOG, MITOCHONDRIAL"/>
    <property type="match status" value="1"/>
</dbReference>
<reference evidence="13 14" key="1">
    <citation type="submission" date="2013-08" db="EMBL/GenBank/DDBJ databases">
        <authorList>
            <person name="Stouthamer R."/>
            <person name="Nunney L."/>
        </authorList>
    </citation>
    <scope>NUCLEOTIDE SEQUENCE [LARGE SCALE GENOMIC DNA]</scope>
    <source>
        <strain evidence="14">ann-1</strain>
    </source>
</reference>
<evidence type="ECO:0000256" key="2">
    <source>
        <dbReference type="ARBA" id="ARBA00022617"/>
    </source>
</evidence>
<keyword evidence="9 10" id="KW-0472">Membrane</keyword>
<dbReference type="EMBL" id="CP006696">
    <property type="protein sequence ID" value="AIC10581.1"/>
    <property type="molecule type" value="Genomic_DNA"/>
</dbReference>
<dbReference type="InterPro" id="IPR004329">
    <property type="entry name" value="CcmE"/>
</dbReference>
<feature type="compositionally biased region" description="Polar residues" evidence="12">
    <location>
        <begin position="131"/>
        <end position="141"/>
    </location>
</feature>
<feature type="topological domain" description="Extracellular" evidence="10">
    <location>
        <begin position="28"/>
        <end position="153"/>
    </location>
</feature>
<feature type="topological domain" description="Cytoplasmic" evidence="10">
    <location>
        <begin position="1"/>
        <end position="6"/>
    </location>
</feature>
<name>A0A060HB29_XYLFS</name>
<evidence type="ECO:0000313" key="13">
    <source>
        <dbReference type="EMBL" id="AIC10581.1"/>
    </source>
</evidence>
<feature type="region of interest" description="Disordered" evidence="12">
    <location>
        <begin position="131"/>
        <end position="153"/>
    </location>
</feature>
<dbReference type="HOGENOM" id="CLU_079503_1_1_6"/>
<dbReference type="InterPro" id="IPR012340">
    <property type="entry name" value="NA-bd_OB-fold"/>
</dbReference>
<feature type="binding site" description="covalent" evidence="10 11">
    <location>
        <position position="121"/>
    </location>
    <ligand>
        <name>heme</name>
        <dbReference type="ChEBI" id="CHEBI:30413"/>
    </ligand>
</feature>
<dbReference type="KEGG" id="xfs:D934_11480"/>
<evidence type="ECO:0000256" key="4">
    <source>
        <dbReference type="ARBA" id="ARBA00022723"/>
    </source>
</evidence>
<dbReference type="PANTHER" id="PTHR34128:SF2">
    <property type="entry name" value="CYTOCHROME C-TYPE BIOGENESIS PROTEIN CCME HOMOLOG, MITOCHONDRIAL"/>
    <property type="match status" value="1"/>
</dbReference>
<dbReference type="GO" id="GO:0017004">
    <property type="term" value="P:cytochrome complex assembly"/>
    <property type="evidence" value="ECO:0007669"/>
    <property type="project" value="UniProtKB-KW"/>
</dbReference>
<dbReference type="InterPro" id="IPR036127">
    <property type="entry name" value="CcmE-like_sf"/>
</dbReference>
<comment type="similarity">
    <text evidence="10">Belongs to the CcmE/CycJ family.</text>
</comment>
<protein>
    <recommendedName>
        <fullName evidence="10">Cytochrome c-type biogenesis protein CcmE</fullName>
    </recommendedName>
    <alternativeName>
        <fullName evidence="10">Cytochrome c maturation protein E</fullName>
    </alternativeName>
    <alternativeName>
        <fullName evidence="10">Heme chaperone CcmE</fullName>
    </alternativeName>
</protein>
<evidence type="ECO:0000256" key="10">
    <source>
        <dbReference type="HAMAP-Rule" id="MF_01959"/>
    </source>
</evidence>
<dbReference type="Pfam" id="PF03100">
    <property type="entry name" value="CcmE"/>
    <property type="match status" value="1"/>
</dbReference>
<keyword evidence="10" id="KW-1003">Cell membrane</keyword>
<organism evidence="13 14">
    <name type="scientific">Xylella fastidiosa subsp. sandyi Ann-1</name>
    <dbReference type="NCBI Taxonomy" id="155920"/>
    <lineage>
        <taxon>Bacteria</taxon>
        <taxon>Pseudomonadati</taxon>
        <taxon>Pseudomonadota</taxon>
        <taxon>Gammaproteobacteria</taxon>
        <taxon>Lysobacterales</taxon>
        <taxon>Lysobacteraceae</taxon>
        <taxon>Xylella</taxon>
    </lineage>
</organism>
<dbReference type="GO" id="GO:0017003">
    <property type="term" value="P:protein-heme linkage"/>
    <property type="evidence" value="ECO:0007669"/>
    <property type="project" value="UniProtKB-UniRule"/>
</dbReference>
<dbReference type="NCBIfam" id="NF009728">
    <property type="entry name" value="PRK13254.1-2"/>
    <property type="match status" value="1"/>
</dbReference>
<dbReference type="NCBIfam" id="NF009727">
    <property type="entry name" value="PRK13254.1-1"/>
    <property type="match status" value="1"/>
</dbReference>
<dbReference type="Gene3D" id="2.40.50.140">
    <property type="entry name" value="Nucleic acid-binding proteins"/>
    <property type="match status" value="1"/>
</dbReference>
<evidence type="ECO:0000256" key="8">
    <source>
        <dbReference type="ARBA" id="ARBA00023004"/>
    </source>
</evidence>
<evidence type="ECO:0000256" key="5">
    <source>
        <dbReference type="ARBA" id="ARBA00022748"/>
    </source>
</evidence>
<sequence length="153" mass="17230">MNARRRLWSVLMLILAVGTAATLTIMALRRNLTYLYMPSEVLRGDTAQQTHFRLGGIVEKGSFQRTSGTLNTRFIVTDGNARLQVRYARILPDLFREGQAVVATGQMQHGIFIAENILARHNETYTPRQLANKMQPTPTQHTHLDTPIAETTP</sequence>
<gene>
    <name evidence="10" type="primary">ccmE</name>
    <name evidence="10" type="synonym">cycJ</name>
    <name evidence="13" type="ORF">D934_11480</name>
</gene>
<dbReference type="AlphaFoldDB" id="A0A060HB29"/>
<evidence type="ECO:0000256" key="12">
    <source>
        <dbReference type="SAM" id="MobiDB-lite"/>
    </source>
</evidence>
<evidence type="ECO:0000256" key="7">
    <source>
        <dbReference type="ARBA" id="ARBA00022989"/>
    </source>
</evidence>
<keyword evidence="2 10" id="KW-0349">Heme</keyword>
<dbReference type="GO" id="GO:0005886">
    <property type="term" value="C:plasma membrane"/>
    <property type="evidence" value="ECO:0007669"/>
    <property type="project" value="UniProtKB-SubCell"/>
</dbReference>
<dbReference type="HAMAP" id="MF_01959">
    <property type="entry name" value="CcmE"/>
    <property type="match status" value="1"/>
</dbReference>
<proteinExistence type="inferred from homology"/>
<dbReference type="GO" id="GO:0020037">
    <property type="term" value="F:heme binding"/>
    <property type="evidence" value="ECO:0007669"/>
    <property type="project" value="InterPro"/>
</dbReference>
<evidence type="ECO:0000256" key="3">
    <source>
        <dbReference type="ARBA" id="ARBA00022692"/>
    </source>
</evidence>
<dbReference type="RefSeq" id="WP_024748779.1">
    <property type="nucleotide sequence ID" value="NZ_CP006696.1"/>
</dbReference>
<dbReference type="SUPFAM" id="SSF82093">
    <property type="entry name" value="Heme chaperone CcmE"/>
    <property type="match status" value="1"/>
</dbReference>
<dbReference type="PATRIC" id="fig|155920.8.peg.2691"/>
<evidence type="ECO:0000256" key="11">
    <source>
        <dbReference type="PIRSR" id="PIRSR604329-50"/>
    </source>
</evidence>
<dbReference type="Proteomes" id="UP000027215">
    <property type="component" value="Chromosome"/>
</dbReference>
<keyword evidence="6 10" id="KW-0735">Signal-anchor</keyword>